<dbReference type="AlphaFoldDB" id="A0A814SH82"/>
<evidence type="ECO:0000313" key="3">
    <source>
        <dbReference type="Proteomes" id="UP000663832"/>
    </source>
</evidence>
<evidence type="ECO:0000313" key="4">
    <source>
        <dbReference type="Proteomes" id="UP000663877"/>
    </source>
</evidence>
<evidence type="ECO:0000313" key="2">
    <source>
        <dbReference type="EMBL" id="CAF1148094.1"/>
    </source>
</evidence>
<reference evidence="2" key="1">
    <citation type="submission" date="2021-02" db="EMBL/GenBank/DDBJ databases">
        <authorList>
            <person name="Nowell W R."/>
        </authorList>
    </citation>
    <scope>NUCLEOTIDE SEQUENCE</scope>
</reference>
<comment type="caution">
    <text evidence="2">The sequence shown here is derived from an EMBL/GenBank/DDBJ whole genome shotgun (WGS) entry which is preliminary data.</text>
</comment>
<sequence>MGRYYRTTSTCDIRAIGIKGDLNSLCGAIKRFQRHGIQSNDLLSLKELCARRIALIKNKQVRWFITAYLPPHLFKYVTNDIFNLRRDEFKLNYAKDFEMCNACSIDDYQQRSSMKCRCPKVEGVIRKLNSYFTRRMNNNKKKTKKDQTRKFELIYKMPNGEEEIFMHENLEPQFFLYLSPAEYFDEDSTTEEDDMDGSISCQTYKFLKGQISTEDKILFVDVMRFIGAVRINHDQPALISYHRQEVTSDM</sequence>
<keyword evidence="3" id="KW-1185">Reference proteome</keyword>
<dbReference type="Proteomes" id="UP000663832">
    <property type="component" value="Unassembled WGS sequence"/>
</dbReference>
<evidence type="ECO:0000313" key="1">
    <source>
        <dbReference type="EMBL" id="CAF0853730.1"/>
    </source>
</evidence>
<name>A0A814SH82_9BILA</name>
<proteinExistence type="predicted"/>
<organism evidence="2 4">
    <name type="scientific">Adineta steineri</name>
    <dbReference type="NCBI Taxonomy" id="433720"/>
    <lineage>
        <taxon>Eukaryota</taxon>
        <taxon>Metazoa</taxon>
        <taxon>Spiralia</taxon>
        <taxon>Gnathifera</taxon>
        <taxon>Rotifera</taxon>
        <taxon>Eurotatoria</taxon>
        <taxon>Bdelloidea</taxon>
        <taxon>Adinetida</taxon>
        <taxon>Adinetidae</taxon>
        <taxon>Adineta</taxon>
    </lineage>
</organism>
<accession>A0A814SH82</accession>
<dbReference type="EMBL" id="CAJNOI010000165">
    <property type="protein sequence ID" value="CAF1148094.1"/>
    <property type="molecule type" value="Genomic_DNA"/>
</dbReference>
<dbReference type="OrthoDB" id="9991233at2759"/>
<dbReference type="Proteomes" id="UP000663877">
    <property type="component" value="Unassembled WGS sequence"/>
</dbReference>
<dbReference type="EMBL" id="CAJNOM010000029">
    <property type="protein sequence ID" value="CAF0853730.1"/>
    <property type="molecule type" value="Genomic_DNA"/>
</dbReference>
<protein>
    <submittedName>
        <fullName evidence="2">Uncharacterized protein</fullName>
    </submittedName>
</protein>
<gene>
    <name evidence="2" type="ORF">BJG266_LOCUS23934</name>
    <name evidence="1" type="ORF">QVE165_LOCUS6983</name>
</gene>